<name>A0A7G9GLW1_9FIRM</name>
<dbReference type="KEGG" id="ehn:H9Q80_16330"/>
<dbReference type="RefSeq" id="WP_117536365.1">
    <property type="nucleotide sequence ID" value="NZ_CP060636.1"/>
</dbReference>
<dbReference type="AlphaFoldDB" id="A0A7G9GLW1"/>
<dbReference type="EMBL" id="CP060636">
    <property type="protein sequence ID" value="QNM11793.1"/>
    <property type="molecule type" value="Genomic_DNA"/>
</dbReference>
<accession>A0A7G9GLW1</accession>
<evidence type="ECO:0000313" key="1">
    <source>
        <dbReference type="EMBL" id="QNM11793.1"/>
    </source>
</evidence>
<keyword evidence="2" id="KW-1185">Reference proteome</keyword>
<gene>
    <name evidence="1" type="ORF">H9Q80_16330</name>
</gene>
<organism evidence="1 2">
    <name type="scientific">[Eubacterium] hominis</name>
    <dbReference type="NCBI Taxonomy" id="2764325"/>
    <lineage>
        <taxon>Bacteria</taxon>
        <taxon>Bacillati</taxon>
        <taxon>Bacillota</taxon>
        <taxon>Erysipelotrichia</taxon>
        <taxon>Erysipelotrichales</taxon>
        <taxon>Erysipelotrichaceae</taxon>
        <taxon>Amedibacillus</taxon>
    </lineage>
</organism>
<proteinExistence type="predicted"/>
<reference evidence="1 2" key="1">
    <citation type="submission" date="2020-08" db="EMBL/GenBank/DDBJ databases">
        <authorList>
            <person name="Liu C."/>
            <person name="Sun Q."/>
        </authorList>
    </citation>
    <scope>NUCLEOTIDE SEQUENCE [LARGE SCALE GENOMIC DNA]</scope>
    <source>
        <strain evidence="1 2">NSJ-61</strain>
    </source>
</reference>
<dbReference type="Proteomes" id="UP000515856">
    <property type="component" value="Chromosome"/>
</dbReference>
<evidence type="ECO:0000313" key="2">
    <source>
        <dbReference type="Proteomes" id="UP000515856"/>
    </source>
</evidence>
<protein>
    <submittedName>
        <fullName evidence="1">Uncharacterized protein</fullName>
    </submittedName>
</protein>
<sequence length="90" mass="10627">MTPEQALYEDVELMHIYFKAYNNKIEKMAWYGGLYDRLALVDVVSKVMSKDSSKTFDYPNLPLSMSDEKENVKTEQDKEIEFRQVMLSVY</sequence>